<dbReference type="RefSeq" id="WP_024933987.1">
    <property type="nucleotide sequence ID" value="NZ_CP083237.1"/>
</dbReference>
<evidence type="ECO:0000256" key="6">
    <source>
        <dbReference type="ARBA" id="ARBA00023136"/>
    </source>
</evidence>
<dbReference type="InterPro" id="IPR011701">
    <property type="entry name" value="MFS"/>
</dbReference>
<keyword evidence="3" id="KW-1003">Cell membrane</keyword>
<dbReference type="PROSITE" id="PS00217">
    <property type="entry name" value="SUGAR_TRANSPORT_2"/>
    <property type="match status" value="1"/>
</dbReference>
<keyword evidence="10" id="KW-1185">Reference proteome</keyword>
<dbReference type="InterPro" id="IPR005829">
    <property type="entry name" value="Sugar_transporter_CS"/>
</dbReference>
<evidence type="ECO:0000256" key="5">
    <source>
        <dbReference type="ARBA" id="ARBA00022989"/>
    </source>
</evidence>
<dbReference type="PROSITE" id="PS00216">
    <property type="entry name" value="SUGAR_TRANSPORT_1"/>
    <property type="match status" value="1"/>
</dbReference>
<dbReference type="SUPFAM" id="SSF103473">
    <property type="entry name" value="MFS general substrate transporter"/>
    <property type="match status" value="1"/>
</dbReference>
<dbReference type="Gene3D" id="1.20.1250.20">
    <property type="entry name" value="MFS general substrate transporter like domains"/>
    <property type="match status" value="2"/>
</dbReference>
<dbReference type="Pfam" id="PF07690">
    <property type="entry name" value="MFS_1"/>
    <property type="match status" value="1"/>
</dbReference>
<comment type="subcellular location">
    <subcellularLocation>
        <location evidence="1">Cell membrane</location>
        <topology evidence="1">Multi-pass membrane protein</topology>
    </subcellularLocation>
</comment>
<dbReference type="EMBL" id="FOVH01000013">
    <property type="protein sequence ID" value="SFP35933.1"/>
    <property type="molecule type" value="Genomic_DNA"/>
</dbReference>
<evidence type="ECO:0000256" key="3">
    <source>
        <dbReference type="ARBA" id="ARBA00022475"/>
    </source>
</evidence>
<organism evidence="9 10">
    <name type="scientific">Actinomadura madurae</name>
    <dbReference type="NCBI Taxonomy" id="1993"/>
    <lineage>
        <taxon>Bacteria</taxon>
        <taxon>Bacillati</taxon>
        <taxon>Actinomycetota</taxon>
        <taxon>Actinomycetes</taxon>
        <taxon>Streptosporangiales</taxon>
        <taxon>Thermomonosporaceae</taxon>
        <taxon>Actinomadura</taxon>
    </lineage>
</organism>
<sequence length="438" mass="46104">MKPSADPAAPPKQAITVSPTARRRAMWASTLGSTVEFYEFTVYAYLAVIFAPQFFPADDPIASTLSALAVFGAAYIARPAGGLMFGALGDRFGRRPVLMTTIFLMGGASSLVGVLPTHAQVGVLAPVLLVILRLLQGLAAGGEATGALTYIVELAPPNRRAVYGSLPALGVAIGLALAALVTALCSAVIGSDMETWGWRVPFLLCIVLTGLCLLLRRRLEDTPEFQALAAQNEVTRSPIRDAVRGHVPDILRVTAMAIGLFGAGVLGKIYIGIYLIQFRDLPAVPVYTMLGVLLLVTAALFPIMGRVSERFGRRPIAAAGYGAFLVLSLPLYMIAGSTTSLAVLAPALLVFLAIEPFISAAVWTSFAELFPARTRYTSVSIGFNLGTIVAVLGPYVCGQLIVSTDWLAAPGVWGIGCALLGLIGLAGMRETRGGRLAR</sequence>
<dbReference type="AlphaFoldDB" id="A0A1I5PPD7"/>
<keyword evidence="6 7" id="KW-0472">Membrane</keyword>
<dbReference type="GO" id="GO:0022857">
    <property type="term" value="F:transmembrane transporter activity"/>
    <property type="evidence" value="ECO:0007669"/>
    <property type="project" value="InterPro"/>
</dbReference>
<keyword evidence="5 7" id="KW-1133">Transmembrane helix</keyword>
<dbReference type="GO" id="GO:0005886">
    <property type="term" value="C:plasma membrane"/>
    <property type="evidence" value="ECO:0007669"/>
    <property type="project" value="UniProtKB-SubCell"/>
</dbReference>
<gene>
    <name evidence="9" type="ORF">SAMN04489713_113208</name>
</gene>
<proteinExistence type="predicted"/>
<accession>A0A1I5PPD7</accession>
<dbReference type="STRING" id="1993.SAMN04489713_113208"/>
<name>A0A1I5PPD7_9ACTN</name>
<feature type="transmembrane region" description="Helical" evidence="7">
    <location>
        <begin position="250"/>
        <end position="276"/>
    </location>
</feature>
<feature type="transmembrane region" description="Helical" evidence="7">
    <location>
        <begin position="407"/>
        <end position="428"/>
    </location>
</feature>
<dbReference type="GeneID" id="99647459"/>
<feature type="transmembrane region" description="Helical" evidence="7">
    <location>
        <begin position="196"/>
        <end position="215"/>
    </location>
</feature>
<dbReference type="InterPro" id="IPR020846">
    <property type="entry name" value="MFS_dom"/>
</dbReference>
<evidence type="ECO:0000256" key="7">
    <source>
        <dbReference type="SAM" id="Phobius"/>
    </source>
</evidence>
<evidence type="ECO:0000256" key="4">
    <source>
        <dbReference type="ARBA" id="ARBA00022692"/>
    </source>
</evidence>
<feature type="transmembrane region" description="Helical" evidence="7">
    <location>
        <begin position="341"/>
        <end position="364"/>
    </location>
</feature>
<feature type="transmembrane region" description="Helical" evidence="7">
    <location>
        <begin position="282"/>
        <end position="304"/>
    </location>
</feature>
<feature type="transmembrane region" description="Helical" evidence="7">
    <location>
        <begin position="97"/>
        <end position="115"/>
    </location>
</feature>
<protein>
    <submittedName>
        <fullName evidence="9">MFS transporter, MHS family, proline/betaine transporter</fullName>
    </submittedName>
</protein>
<reference evidence="9 10" key="1">
    <citation type="submission" date="2016-10" db="EMBL/GenBank/DDBJ databases">
        <authorList>
            <person name="de Groot N.N."/>
        </authorList>
    </citation>
    <scope>NUCLEOTIDE SEQUENCE [LARGE SCALE GENOMIC DNA]</scope>
    <source>
        <strain evidence="9 10">DSM 43067</strain>
    </source>
</reference>
<feature type="transmembrane region" description="Helical" evidence="7">
    <location>
        <begin position="316"/>
        <end position="335"/>
    </location>
</feature>
<dbReference type="eggNOG" id="COG0477">
    <property type="taxonomic scope" value="Bacteria"/>
</dbReference>
<evidence type="ECO:0000256" key="1">
    <source>
        <dbReference type="ARBA" id="ARBA00004651"/>
    </source>
</evidence>
<dbReference type="InterPro" id="IPR036259">
    <property type="entry name" value="MFS_trans_sf"/>
</dbReference>
<feature type="transmembrane region" description="Helical" evidence="7">
    <location>
        <begin position="37"/>
        <end position="55"/>
    </location>
</feature>
<dbReference type="InParanoid" id="A0A1I5PPD7"/>
<dbReference type="OrthoDB" id="3768022at2"/>
<evidence type="ECO:0000256" key="2">
    <source>
        <dbReference type="ARBA" id="ARBA00022448"/>
    </source>
</evidence>
<dbReference type="PANTHER" id="PTHR43045">
    <property type="entry name" value="SHIKIMATE TRANSPORTER"/>
    <property type="match status" value="1"/>
</dbReference>
<keyword evidence="4 7" id="KW-0812">Transmembrane</keyword>
<dbReference type="PANTHER" id="PTHR43045:SF7">
    <property type="entry name" value="MAJOR FACILITATOR SUPERFAMILY TRANSPORTER"/>
    <property type="match status" value="1"/>
</dbReference>
<evidence type="ECO:0000313" key="9">
    <source>
        <dbReference type="EMBL" id="SFP35933.1"/>
    </source>
</evidence>
<evidence type="ECO:0000313" key="10">
    <source>
        <dbReference type="Proteomes" id="UP000183413"/>
    </source>
</evidence>
<feature type="transmembrane region" description="Helical" evidence="7">
    <location>
        <begin position="376"/>
        <end position="401"/>
    </location>
</feature>
<dbReference type="Proteomes" id="UP000183413">
    <property type="component" value="Unassembled WGS sequence"/>
</dbReference>
<evidence type="ECO:0000259" key="8">
    <source>
        <dbReference type="PROSITE" id="PS50850"/>
    </source>
</evidence>
<feature type="domain" description="Major facilitator superfamily (MFS) profile" evidence="8">
    <location>
        <begin position="25"/>
        <end position="432"/>
    </location>
</feature>
<feature type="transmembrane region" description="Helical" evidence="7">
    <location>
        <begin position="161"/>
        <end position="190"/>
    </location>
</feature>
<keyword evidence="2" id="KW-0813">Transport</keyword>
<dbReference type="PROSITE" id="PS50850">
    <property type="entry name" value="MFS"/>
    <property type="match status" value="1"/>
</dbReference>